<name>A0ABS7RTY6_9ENTR</name>
<keyword evidence="3" id="KW-1185">Reference proteome</keyword>
<evidence type="ECO:0000313" key="2">
    <source>
        <dbReference type="EMBL" id="MBZ0057323.1"/>
    </source>
</evidence>
<evidence type="ECO:0000313" key="3">
    <source>
        <dbReference type="Proteomes" id="UP000706580"/>
    </source>
</evidence>
<dbReference type="InterPro" id="IPR010352">
    <property type="entry name" value="DUF945"/>
</dbReference>
<dbReference type="EMBL" id="JADMNK010000002">
    <property type="protein sequence ID" value="MBZ0057323.1"/>
    <property type="molecule type" value="Genomic_DNA"/>
</dbReference>
<sequence length="520" mass="56182">MKKSVVAAGVIVALGLVWTGAAWYTGKQLESRLSEMVAQANGELKRTAPEAGLELSYQDYQRGVFSSHLQMVVKPVAGSTNPWLQPGQSLVLNEEVDHGPFPLAQLKKFNLIPSMASVKSTLVNNEASKPLFDLAKNESPFEINTRISYAGDTRSDIALKALNYENGDEKVAFSGGNFQLDADRDGKNVTLKGEAASGLVHAVNEYDQKVQLTFNNLNIDGNSRLTSFDERIGDQKLTLDKMAIAIEGKEMAVLEGTDLKATADLSKDGKSINSQLDYSLKSLKVQNQDLGTGKLTLKIGNIDGQAWHQFSQQYRAQSQALLADKELMTNNPALYQQKVAEAFFGNLPILLKGEPVITLAPLSWKNSKGETNFNLSLFMKDPATATGEAQTLAQEVDRSVKSLESKLTIPMDMATEFMTQIAKLEGYNEDDAGKLASQQVKGLAAMGQMFRITTVEDNVISTSLQYSNGQVTLNGQKMPLEEFVGMFGVPALNLAPPAEPAAPAVPPAPAAPAAPAVPQQ</sequence>
<gene>
    <name evidence="2" type="ORF">ITX56_05730</name>
</gene>
<protein>
    <submittedName>
        <fullName evidence="2">YdgA family protein</fullName>
    </submittedName>
</protein>
<organism evidence="2 3">
    <name type="scientific">Leclercia barmai</name>
    <dbReference type="NCBI Taxonomy" id="2785629"/>
    <lineage>
        <taxon>Bacteria</taxon>
        <taxon>Pseudomonadati</taxon>
        <taxon>Pseudomonadota</taxon>
        <taxon>Gammaproteobacteria</taxon>
        <taxon>Enterobacterales</taxon>
        <taxon>Enterobacteriaceae</taxon>
        <taxon>Leclercia</taxon>
    </lineage>
</organism>
<proteinExistence type="predicted"/>
<dbReference type="Pfam" id="PF06097">
    <property type="entry name" value="DUF945"/>
    <property type="match status" value="1"/>
</dbReference>
<feature type="compositionally biased region" description="Pro residues" evidence="1">
    <location>
        <begin position="499"/>
        <end position="512"/>
    </location>
</feature>
<dbReference type="RefSeq" id="WP_138368850.1">
    <property type="nucleotide sequence ID" value="NZ_JADMNK010000002.1"/>
</dbReference>
<accession>A0ABS7RTY6</accession>
<comment type="caution">
    <text evidence="2">The sequence shown here is derived from an EMBL/GenBank/DDBJ whole genome shotgun (WGS) entry which is preliminary data.</text>
</comment>
<evidence type="ECO:0000256" key="1">
    <source>
        <dbReference type="SAM" id="MobiDB-lite"/>
    </source>
</evidence>
<dbReference type="Proteomes" id="UP000706580">
    <property type="component" value="Unassembled WGS sequence"/>
</dbReference>
<reference evidence="2 3" key="1">
    <citation type="submission" date="2020-11" db="EMBL/GenBank/DDBJ databases">
        <title>Draft Genome of Enterobacter sp. strain EMC7.</title>
        <authorList>
            <person name="Barman P."/>
            <person name="Sinha S."/>
            <person name="Sen S."/>
            <person name="Chakraborty R."/>
        </authorList>
    </citation>
    <scope>NUCLEOTIDE SEQUENCE [LARGE SCALE GENOMIC DNA]</scope>
    <source>
        <strain evidence="2 3">EMC7</strain>
    </source>
</reference>
<feature type="region of interest" description="Disordered" evidence="1">
    <location>
        <begin position="499"/>
        <end position="520"/>
    </location>
</feature>